<keyword evidence="3 6" id="KW-0812">Transmembrane</keyword>
<feature type="transmembrane region" description="Helical" evidence="6">
    <location>
        <begin position="132"/>
        <end position="150"/>
    </location>
</feature>
<evidence type="ECO:0000256" key="3">
    <source>
        <dbReference type="ARBA" id="ARBA00022692"/>
    </source>
</evidence>
<dbReference type="STRING" id="56192.UB38_01340"/>
<evidence type="ECO:0000313" key="10">
    <source>
        <dbReference type="Proteomes" id="UP000241954"/>
    </source>
</evidence>
<evidence type="ECO:0000256" key="2">
    <source>
        <dbReference type="ARBA" id="ARBA00009142"/>
    </source>
</evidence>
<feature type="transmembrane region" description="Helical" evidence="6">
    <location>
        <begin position="38"/>
        <end position="61"/>
    </location>
</feature>
<evidence type="ECO:0000256" key="5">
    <source>
        <dbReference type="ARBA" id="ARBA00023136"/>
    </source>
</evidence>
<feature type="transmembrane region" description="Helical" evidence="6">
    <location>
        <begin position="170"/>
        <end position="194"/>
    </location>
</feature>
<feature type="transmembrane region" description="Helical" evidence="6">
    <location>
        <begin position="6"/>
        <end position="26"/>
    </location>
</feature>
<dbReference type="EMBL" id="PYOP01000017">
    <property type="protein sequence ID" value="PSW95599.1"/>
    <property type="molecule type" value="Genomic_DNA"/>
</dbReference>
<comment type="caution">
    <text evidence="7">The sequence shown here is derived from an EMBL/GenBank/DDBJ whole genome shotgun (WGS) entry which is preliminary data.</text>
</comment>
<dbReference type="GO" id="GO:0005886">
    <property type="term" value="C:plasma membrane"/>
    <property type="evidence" value="ECO:0007669"/>
    <property type="project" value="UniProtKB-SubCell"/>
</dbReference>
<keyword evidence="4 6" id="KW-1133">Transmembrane helix</keyword>
<evidence type="ECO:0000256" key="4">
    <source>
        <dbReference type="ARBA" id="ARBA00022989"/>
    </source>
</evidence>
<gene>
    <name evidence="7" type="ORF">C9I88_03375</name>
    <name evidence="8" type="ORF">C9J52_11630</name>
</gene>
<dbReference type="Pfam" id="PF01925">
    <property type="entry name" value="TauE"/>
    <property type="match status" value="2"/>
</dbReference>
<dbReference type="Proteomes" id="UP000241190">
    <property type="component" value="Unassembled WGS sequence"/>
</dbReference>
<organism evidence="7 10">
    <name type="scientific">Photobacterium iliopiscarium</name>
    <dbReference type="NCBI Taxonomy" id="56192"/>
    <lineage>
        <taxon>Bacteria</taxon>
        <taxon>Pseudomonadati</taxon>
        <taxon>Pseudomonadota</taxon>
        <taxon>Gammaproteobacteria</taxon>
        <taxon>Vibrionales</taxon>
        <taxon>Vibrionaceae</taxon>
        <taxon>Photobacterium</taxon>
    </lineage>
</organism>
<protein>
    <recommendedName>
        <fullName evidence="6">Probable membrane transporter protein</fullName>
    </recommendedName>
</protein>
<feature type="transmembrane region" description="Helical" evidence="6">
    <location>
        <begin position="237"/>
        <end position="256"/>
    </location>
</feature>
<dbReference type="PANTHER" id="PTHR43483">
    <property type="entry name" value="MEMBRANE TRANSPORTER PROTEIN HI_0806-RELATED"/>
    <property type="match status" value="1"/>
</dbReference>
<evidence type="ECO:0000256" key="6">
    <source>
        <dbReference type="RuleBase" id="RU363041"/>
    </source>
</evidence>
<keyword evidence="9" id="KW-1185">Reference proteome</keyword>
<evidence type="ECO:0000313" key="7">
    <source>
        <dbReference type="EMBL" id="PSV99235.1"/>
    </source>
</evidence>
<evidence type="ECO:0000313" key="8">
    <source>
        <dbReference type="EMBL" id="PSW95599.1"/>
    </source>
</evidence>
<feature type="transmembrane region" description="Helical" evidence="6">
    <location>
        <begin position="263"/>
        <end position="283"/>
    </location>
</feature>
<comment type="subcellular location">
    <subcellularLocation>
        <location evidence="6">Cell membrane</location>
        <topology evidence="6">Multi-pass membrane protein</topology>
    </subcellularLocation>
    <subcellularLocation>
        <location evidence="1">Membrane</location>
        <topology evidence="1">Multi-pass membrane protein</topology>
    </subcellularLocation>
</comment>
<proteinExistence type="inferred from homology"/>
<dbReference type="AlphaFoldDB" id="A0A0D8PTC4"/>
<reference evidence="7 10" key="1">
    <citation type="submission" date="2018-01" db="EMBL/GenBank/DDBJ databases">
        <title>Whole genome sequencing of Histamine producing bacteria.</title>
        <authorList>
            <person name="Butler K."/>
        </authorList>
    </citation>
    <scope>NUCLEOTIDE SEQUENCE [LARGE SCALE GENOMIC DNA]</scope>
    <source>
        <strain evidence="8 9">ATCC 51761</strain>
        <strain evidence="7 10">NCIMB 13481</strain>
    </source>
</reference>
<dbReference type="InterPro" id="IPR002781">
    <property type="entry name" value="TM_pro_TauE-like"/>
</dbReference>
<accession>A0A0D8PTC4</accession>
<comment type="similarity">
    <text evidence="2 6">Belongs to the 4-toluene sulfonate uptake permease (TSUP) (TC 2.A.102) family.</text>
</comment>
<feature type="transmembrane region" description="Helical" evidence="6">
    <location>
        <begin position="206"/>
        <end position="225"/>
    </location>
</feature>
<sequence>MSIFTLIQAGLLVGGGIFCLMLFKAWKRNHKQEADTRIIPIAIIGGFAHFCDTLGIGSFAIMTSGYKQFKLIDDQQLPGTLNSQSVLPTVFQSFIFMTAVAVDSVTLLSLVAAACIGATMGARLVSRWDRQHIRIVMSVALLIVAGLMLAGQLKLFPLGGSSLGLSGWKLVIGIIGNFIFGALMTVGIGLYAPCMVMIYLLGMNPLAAFPVMMCSCAFLSFFSSASFIRHNRFNSRATVTVAVVGPIMVIIAAYLVKSLNMHVLSWLVCIVVFYTSITMYRSWLADRKVMPSNTVVKAQ</sequence>
<keyword evidence="5 6" id="KW-0472">Membrane</keyword>
<dbReference type="EMBL" id="PYLW01000002">
    <property type="protein sequence ID" value="PSV99235.1"/>
    <property type="molecule type" value="Genomic_DNA"/>
</dbReference>
<keyword evidence="6" id="KW-1003">Cell membrane</keyword>
<dbReference type="RefSeq" id="WP_045037288.1">
    <property type="nucleotide sequence ID" value="NZ_CAMQYU010000023.1"/>
</dbReference>
<evidence type="ECO:0000256" key="1">
    <source>
        <dbReference type="ARBA" id="ARBA00004141"/>
    </source>
</evidence>
<name>A0A0D8PTC4_9GAMM</name>
<feature type="transmembrane region" description="Helical" evidence="6">
    <location>
        <begin position="94"/>
        <end position="120"/>
    </location>
</feature>
<evidence type="ECO:0000313" key="9">
    <source>
        <dbReference type="Proteomes" id="UP000241190"/>
    </source>
</evidence>
<dbReference type="Proteomes" id="UP000241954">
    <property type="component" value="Unassembled WGS sequence"/>
</dbReference>
<dbReference type="PANTHER" id="PTHR43483:SF3">
    <property type="entry name" value="MEMBRANE TRANSPORTER PROTEIN HI_0806-RELATED"/>
    <property type="match status" value="1"/>
</dbReference>